<accession>A0ACB0IDT9</accession>
<name>A0ACB0IDT9_TRIPR</name>
<organism evidence="1 2">
    <name type="scientific">Trifolium pratense</name>
    <name type="common">Red clover</name>
    <dbReference type="NCBI Taxonomy" id="57577"/>
    <lineage>
        <taxon>Eukaryota</taxon>
        <taxon>Viridiplantae</taxon>
        <taxon>Streptophyta</taxon>
        <taxon>Embryophyta</taxon>
        <taxon>Tracheophyta</taxon>
        <taxon>Spermatophyta</taxon>
        <taxon>Magnoliopsida</taxon>
        <taxon>eudicotyledons</taxon>
        <taxon>Gunneridae</taxon>
        <taxon>Pentapetalae</taxon>
        <taxon>rosids</taxon>
        <taxon>fabids</taxon>
        <taxon>Fabales</taxon>
        <taxon>Fabaceae</taxon>
        <taxon>Papilionoideae</taxon>
        <taxon>50 kb inversion clade</taxon>
        <taxon>NPAAA clade</taxon>
        <taxon>Hologalegina</taxon>
        <taxon>IRL clade</taxon>
        <taxon>Trifolieae</taxon>
        <taxon>Trifolium</taxon>
    </lineage>
</organism>
<proteinExistence type="predicted"/>
<keyword evidence="2" id="KW-1185">Reference proteome</keyword>
<evidence type="ECO:0000313" key="2">
    <source>
        <dbReference type="Proteomes" id="UP001177021"/>
    </source>
</evidence>
<dbReference type="EMBL" id="CASHSV030000001">
    <property type="protein sequence ID" value="CAJ2630295.1"/>
    <property type="molecule type" value="Genomic_DNA"/>
</dbReference>
<protein>
    <submittedName>
        <fullName evidence="1">Uncharacterized protein</fullName>
    </submittedName>
</protein>
<dbReference type="Proteomes" id="UP001177021">
    <property type="component" value="Unassembled WGS sequence"/>
</dbReference>
<comment type="caution">
    <text evidence="1">The sequence shown here is derived from an EMBL/GenBank/DDBJ whole genome shotgun (WGS) entry which is preliminary data.</text>
</comment>
<reference evidence="1" key="1">
    <citation type="submission" date="2023-10" db="EMBL/GenBank/DDBJ databases">
        <authorList>
            <person name="Rodriguez Cubillos JULIANA M."/>
            <person name="De Vega J."/>
        </authorList>
    </citation>
    <scope>NUCLEOTIDE SEQUENCE</scope>
</reference>
<sequence length="115" mass="13458">MDYVDDSSQCEKYDEFLKVMNDFEALRIDSGRDVIERFMEMVRHYKLMLDLSPKLKSLTPKVKCDVCLKLLSVTEKVSTILKDFGVKRETLDEHHKIQVAVQLLYDQTLQQIQAS</sequence>
<gene>
    <name evidence="1" type="ORF">MILVUS5_LOCUS2100</name>
</gene>
<evidence type="ECO:0000313" key="1">
    <source>
        <dbReference type="EMBL" id="CAJ2630295.1"/>
    </source>
</evidence>